<comment type="cofactor">
    <cofactor evidence="12">
        <name>FAD</name>
        <dbReference type="ChEBI" id="CHEBI:57692"/>
    </cofactor>
    <text evidence="12">Binds 1 FAD per subunit.</text>
</comment>
<dbReference type="PRINTS" id="PR00411">
    <property type="entry name" value="PNDRDTASEI"/>
</dbReference>
<sequence length="592" mass="62211">MSEAKEIRVPDIGDFDAVEIIEVLVSPGDTVEAESSLITLESDKATMEVPAPFDGQIESLSVSVGDKVAEGDLIATAIPAGDEQADAGEAGDRDTAEDDRRADAPASAPEPAPAAAGQEPPADADCDVLVIGAGPGGYSAAFRAADMGLKTIMVERYPSLGGVCLNVGCIPSKALLHAAKVIDDAEFFADHGIEFGQPKIDLQKLEAWKSSVVGKLTGGLEGLAKQRKVEVVTGPAQFVDDHHVTVDTADGERAISFRNVIIAAGSRPIAPPGFDLDHPRVMDSTDALKLEEVPKRMLVVGGGIIGLEMASVYHALGSEITVVELADRLMAGADPDIVKPFRKIIDKRYANIFLKTRVSALEPDDSGVTVHFEGDKAPAEDRFDRVLVSVGRRPNTDLFNIASTGVRLLDNGCIAADEQMRTSVPHIFAIGDLIGQPMLAHKAVHEGKIAAEVAAGEKSAFDARVIPSVAYTDPEVAWVGVTQEQAKAEGLDVEVGSFPWAANGRSLSLGRDEGITKLIFEKGTERIVGAGIVGPNAGDLIAEAGLAIEMGADMHDIGLTIHPHPTLSETVGMAAEAAAGTLTDLYIPKKKR</sequence>
<keyword evidence="10 12" id="KW-0676">Redox-active center</keyword>
<dbReference type="CDD" id="cd06849">
    <property type="entry name" value="lipoyl_domain"/>
    <property type="match status" value="1"/>
</dbReference>
<protein>
    <recommendedName>
        <fullName evidence="3 12">Dihydrolipoyl dehydrogenase</fullName>
        <ecNumber evidence="3 12">1.8.1.4</ecNumber>
    </recommendedName>
</protein>
<dbReference type="Pfam" id="PF02852">
    <property type="entry name" value="Pyr_redox_dim"/>
    <property type="match status" value="1"/>
</dbReference>
<dbReference type="Gene3D" id="3.50.50.60">
    <property type="entry name" value="FAD/NAD(P)-binding domain"/>
    <property type="match status" value="2"/>
</dbReference>
<evidence type="ECO:0000256" key="12">
    <source>
        <dbReference type="RuleBase" id="RU003692"/>
    </source>
</evidence>
<dbReference type="SUPFAM" id="SSF55424">
    <property type="entry name" value="FAD/NAD-linked reductases, dimerisation (C-terminal) domain"/>
    <property type="match status" value="1"/>
</dbReference>
<dbReference type="InterPro" id="IPR011053">
    <property type="entry name" value="Single_hybrid_motif"/>
</dbReference>
<feature type="compositionally biased region" description="Low complexity" evidence="13">
    <location>
        <begin position="104"/>
        <end position="121"/>
    </location>
</feature>
<dbReference type="EC" id="1.8.1.4" evidence="3 12"/>
<dbReference type="GO" id="GO:0004148">
    <property type="term" value="F:dihydrolipoyl dehydrogenase (NADH) activity"/>
    <property type="evidence" value="ECO:0007669"/>
    <property type="project" value="UniProtKB-EC"/>
</dbReference>
<evidence type="ECO:0000256" key="10">
    <source>
        <dbReference type="ARBA" id="ARBA00023284"/>
    </source>
</evidence>
<dbReference type="SUPFAM" id="SSF51905">
    <property type="entry name" value="FAD/NAD(P)-binding domain"/>
    <property type="match status" value="1"/>
</dbReference>
<evidence type="ECO:0000256" key="9">
    <source>
        <dbReference type="ARBA" id="ARBA00023157"/>
    </source>
</evidence>
<evidence type="ECO:0000256" key="1">
    <source>
        <dbReference type="ARBA" id="ARBA00001938"/>
    </source>
</evidence>
<dbReference type="Gene3D" id="3.30.390.30">
    <property type="match status" value="1"/>
</dbReference>
<gene>
    <name evidence="15" type="primary">lpdA</name>
    <name evidence="15" type="ORF">V6X64_08865</name>
</gene>
<keyword evidence="6 12" id="KW-0274">FAD</keyword>
<feature type="domain" description="Lipoyl-binding" evidence="14">
    <location>
        <begin position="4"/>
        <end position="78"/>
    </location>
</feature>
<dbReference type="Pfam" id="PF00364">
    <property type="entry name" value="Biotin_lipoyl"/>
    <property type="match status" value="1"/>
</dbReference>
<evidence type="ECO:0000259" key="14">
    <source>
        <dbReference type="PROSITE" id="PS50968"/>
    </source>
</evidence>
<comment type="miscellaneous">
    <text evidence="12">The active site is a redox-active disulfide bond.</text>
</comment>
<keyword evidence="9" id="KW-1015">Disulfide bond</keyword>
<dbReference type="InterPro" id="IPR050151">
    <property type="entry name" value="Class-I_Pyr_Nuc-Dis_Oxidored"/>
</dbReference>
<dbReference type="EMBL" id="JBAKFJ010000001">
    <property type="protein sequence ID" value="MEX0387100.1"/>
    <property type="molecule type" value="Genomic_DNA"/>
</dbReference>
<evidence type="ECO:0000256" key="13">
    <source>
        <dbReference type="SAM" id="MobiDB-lite"/>
    </source>
</evidence>
<dbReference type="InterPro" id="IPR004099">
    <property type="entry name" value="Pyr_nucl-diS_OxRdtase_dimer"/>
</dbReference>
<reference evidence="15 16" key="1">
    <citation type="submission" date="2024-02" db="EMBL/GenBank/DDBJ databases">
        <title>New especies of Spiribacter isolated from saline water.</title>
        <authorList>
            <person name="Leon M.J."/>
            <person name="De La Haba R."/>
            <person name="Sanchez-Porro C."/>
            <person name="Ventosa A."/>
        </authorList>
    </citation>
    <scope>NUCLEOTIDE SEQUENCE [LARGE SCALE GENOMIC DNA]</scope>
    <source>
        <strain evidence="16">ag22IC4-227</strain>
    </source>
</reference>
<dbReference type="Gene3D" id="2.40.50.100">
    <property type="match status" value="1"/>
</dbReference>
<dbReference type="SUPFAM" id="SSF51230">
    <property type="entry name" value="Single hybrid motif"/>
    <property type="match status" value="1"/>
</dbReference>
<evidence type="ECO:0000256" key="4">
    <source>
        <dbReference type="ARBA" id="ARBA00022630"/>
    </source>
</evidence>
<dbReference type="InterPro" id="IPR016156">
    <property type="entry name" value="FAD/NAD-linked_Rdtase_dimer_sf"/>
</dbReference>
<evidence type="ECO:0000256" key="8">
    <source>
        <dbReference type="ARBA" id="ARBA00023027"/>
    </source>
</evidence>
<dbReference type="InterPro" id="IPR036188">
    <property type="entry name" value="FAD/NAD-bd_sf"/>
</dbReference>
<organism evidence="15 16">
    <name type="scientific">Spiribacter onubensis</name>
    <dbReference type="NCBI Taxonomy" id="3122420"/>
    <lineage>
        <taxon>Bacteria</taxon>
        <taxon>Pseudomonadati</taxon>
        <taxon>Pseudomonadota</taxon>
        <taxon>Gammaproteobacteria</taxon>
        <taxon>Chromatiales</taxon>
        <taxon>Ectothiorhodospiraceae</taxon>
        <taxon>Spiribacter</taxon>
    </lineage>
</organism>
<evidence type="ECO:0000256" key="2">
    <source>
        <dbReference type="ARBA" id="ARBA00007532"/>
    </source>
</evidence>
<dbReference type="InterPro" id="IPR023753">
    <property type="entry name" value="FAD/NAD-binding_dom"/>
</dbReference>
<dbReference type="Pfam" id="PF07992">
    <property type="entry name" value="Pyr_redox_2"/>
    <property type="match status" value="1"/>
</dbReference>
<dbReference type="InterPro" id="IPR012999">
    <property type="entry name" value="Pyr_OxRdtase_I_AS"/>
</dbReference>
<keyword evidence="8 12" id="KW-0520">NAD</keyword>
<dbReference type="PROSITE" id="PS50968">
    <property type="entry name" value="BIOTINYL_LIPOYL"/>
    <property type="match status" value="1"/>
</dbReference>
<dbReference type="PROSITE" id="PS00189">
    <property type="entry name" value="LIPOYL"/>
    <property type="match status" value="1"/>
</dbReference>
<evidence type="ECO:0000256" key="7">
    <source>
        <dbReference type="ARBA" id="ARBA00023002"/>
    </source>
</evidence>
<name>A0ABV3SAL8_9GAMM</name>
<dbReference type="Proteomes" id="UP001556653">
    <property type="component" value="Unassembled WGS sequence"/>
</dbReference>
<proteinExistence type="inferred from homology"/>
<comment type="similarity">
    <text evidence="2 12">Belongs to the class-I pyridine nucleotide-disulfide oxidoreductase family.</text>
</comment>
<evidence type="ECO:0000256" key="3">
    <source>
        <dbReference type="ARBA" id="ARBA00012608"/>
    </source>
</evidence>
<evidence type="ECO:0000256" key="5">
    <source>
        <dbReference type="ARBA" id="ARBA00022823"/>
    </source>
</evidence>
<dbReference type="PRINTS" id="PR00368">
    <property type="entry name" value="FADPNR"/>
</dbReference>
<dbReference type="InterPro" id="IPR000089">
    <property type="entry name" value="Biotin_lipoyl"/>
</dbReference>
<evidence type="ECO:0000256" key="11">
    <source>
        <dbReference type="ARBA" id="ARBA00049187"/>
    </source>
</evidence>
<dbReference type="InterPro" id="IPR003016">
    <property type="entry name" value="2-oxoA_DH_lipoyl-BS"/>
</dbReference>
<keyword evidence="5" id="KW-0450">Lipoyl</keyword>
<comment type="cofactor">
    <cofactor evidence="1">
        <name>(R)-lipoate</name>
        <dbReference type="ChEBI" id="CHEBI:83088"/>
    </cofactor>
</comment>
<keyword evidence="16" id="KW-1185">Reference proteome</keyword>
<dbReference type="InterPro" id="IPR006258">
    <property type="entry name" value="Lipoamide_DH"/>
</dbReference>
<accession>A0ABV3SAL8</accession>
<comment type="caution">
    <text evidence="15">The sequence shown here is derived from an EMBL/GenBank/DDBJ whole genome shotgun (WGS) entry which is preliminary data.</text>
</comment>
<keyword evidence="4 12" id="KW-0285">Flavoprotein</keyword>
<feature type="region of interest" description="Disordered" evidence="13">
    <location>
        <begin position="77"/>
        <end position="121"/>
    </location>
</feature>
<evidence type="ECO:0000313" key="15">
    <source>
        <dbReference type="EMBL" id="MEX0387100.1"/>
    </source>
</evidence>
<dbReference type="NCBIfam" id="TIGR01350">
    <property type="entry name" value="lipoamide_DH"/>
    <property type="match status" value="1"/>
</dbReference>
<dbReference type="PANTHER" id="PTHR22912:SF160">
    <property type="entry name" value="DIHYDROLIPOYL DEHYDROGENASE"/>
    <property type="match status" value="1"/>
</dbReference>
<feature type="compositionally biased region" description="Basic and acidic residues" evidence="13">
    <location>
        <begin position="90"/>
        <end position="103"/>
    </location>
</feature>
<keyword evidence="7 12" id="KW-0560">Oxidoreductase</keyword>
<dbReference type="PROSITE" id="PS00076">
    <property type="entry name" value="PYRIDINE_REDOX_1"/>
    <property type="match status" value="1"/>
</dbReference>
<evidence type="ECO:0000313" key="16">
    <source>
        <dbReference type="Proteomes" id="UP001556653"/>
    </source>
</evidence>
<comment type="catalytic activity">
    <reaction evidence="11 12">
        <text>N(6)-[(R)-dihydrolipoyl]-L-lysyl-[protein] + NAD(+) = N(6)-[(R)-lipoyl]-L-lysyl-[protein] + NADH + H(+)</text>
        <dbReference type="Rhea" id="RHEA:15045"/>
        <dbReference type="Rhea" id="RHEA-COMP:10474"/>
        <dbReference type="Rhea" id="RHEA-COMP:10475"/>
        <dbReference type="ChEBI" id="CHEBI:15378"/>
        <dbReference type="ChEBI" id="CHEBI:57540"/>
        <dbReference type="ChEBI" id="CHEBI:57945"/>
        <dbReference type="ChEBI" id="CHEBI:83099"/>
        <dbReference type="ChEBI" id="CHEBI:83100"/>
        <dbReference type="EC" id="1.8.1.4"/>
    </reaction>
</comment>
<dbReference type="PANTHER" id="PTHR22912">
    <property type="entry name" value="DISULFIDE OXIDOREDUCTASE"/>
    <property type="match status" value="1"/>
</dbReference>
<dbReference type="RefSeq" id="WP_367967623.1">
    <property type="nucleotide sequence ID" value="NZ_JBAKFJ010000001.1"/>
</dbReference>
<evidence type="ECO:0000256" key="6">
    <source>
        <dbReference type="ARBA" id="ARBA00022827"/>
    </source>
</evidence>